<dbReference type="Gene3D" id="3.30.420.40">
    <property type="match status" value="2"/>
</dbReference>
<dbReference type="AlphaFoldDB" id="A0A8H5B5K2"/>
<dbReference type="Proteomes" id="UP000541558">
    <property type="component" value="Unassembled WGS sequence"/>
</dbReference>
<proteinExistence type="predicted"/>
<evidence type="ECO:0000313" key="1">
    <source>
        <dbReference type="EMBL" id="KAF5317076.1"/>
    </source>
</evidence>
<dbReference type="InterPro" id="IPR043129">
    <property type="entry name" value="ATPase_NBD"/>
</dbReference>
<dbReference type="PANTHER" id="PTHR14187:SF5">
    <property type="entry name" value="HEAT SHOCK 70 KDA PROTEIN 12A"/>
    <property type="match status" value="1"/>
</dbReference>
<organism evidence="1 2">
    <name type="scientific">Ephemerocybe angulata</name>
    <dbReference type="NCBI Taxonomy" id="980116"/>
    <lineage>
        <taxon>Eukaryota</taxon>
        <taxon>Fungi</taxon>
        <taxon>Dikarya</taxon>
        <taxon>Basidiomycota</taxon>
        <taxon>Agaricomycotina</taxon>
        <taxon>Agaricomycetes</taxon>
        <taxon>Agaricomycetidae</taxon>
        <taxon>Agaricales</taxon>
        <taxon>Agaricineae</taxon>
        <taxon>Psathyrellaceae</taxon>
        <taxon>Ephemerocybe</taxon>
    </lineage>
</organism>
<accession>A0A8H5B5K2</accession>
<dbReference type="SUPFAM" id="SSF53067">
    <property type="entry name" value="Actin-like ATPase domain"/>
    <property type="match status" value="2"/>
</dbReference>
<dbReference type="Gene3D" id="3.90.640.10">
    <property type="entry name" value="Actin, Chain A, domain 4"/>
    <property type="match status" value="1"/>
</dbReference>
<sequence length="587" mass="65683">MPEPGNNNRKPYAGTARRLLLAFDIGTTFSGISYSILDPGQIPEIRPVTRYPSQEQVGGDSKIPTVIYYDSSGEPVAIGAETLREGIETDAEEEGWKIARWFKLHLRPREANNAAEEEPVPPLPLDKSVIEVFTDFMAYLHQCAKAYIQDTHGERLWNSLQGDILYVLTHPNGWGGRQQGSMRRAASLAGLVPNTPEGGARVMFVTEGEASLHFCLSNGLNLEDARNRGVLIVDAGGGTVDVTAYRRRADGSFTEIAIPQCYFHGGAYVTMRAKTWFHNLLEGSRFEPDVETLTTRFDRGTKHVFRRVEDQHIQFASHRERDPALGIRSGRLTIPGAAIAGFFAPSIDCIVDCIQRQRVAAHIPINNVFLVGGFSASQWLFEKVRERIQPLGITVSRPDTHVNKAVSNGAVSFYLDSLVTSRVSRATYGVEVWHEYDPRDLEHVARGNLVRVHPATGQPALYDLFDVILPKNTEVAATKEFRRHFRAAVKHRHELLERTVPILGYCGPSENPKWINDERQMYPQLCRVTADTSGIHPRTRRTAAGQPYYEIEYDVVLQFGLTELKAQIAYKHNGVERRGPASVIFGR</sequence>
<dbReference type="CDD" id="cd10170">
    <property type="entry name" value="ASKHA_NBD_HSP70"/>
    <property type="match status" value="1"/>
</dbReference>
<protein>
    <submittedName>
        <fullName evidence="1">Uncharacterized protein</fullName>
    </submittedName>
</protein>
<comment type="caution">
    <text evidence="1">The sequence shown here is derived from an EMBL/GenBank/DDBJ whole genome shotgun (WGS) entry which is preliminary data.</text>
</comment>
<evidence type="ECO:0000313" key="2">
    <source>
        <dbReference type="Proteomes" id="UP000541558"/>
    </source>
</evidence>
<dbReference type="PANTHER" id="PTHR14187">
    <property type="entry name" value="ALPHA KINASE/ELONGATION FACTOR 2 KINASE"/>
    <property type="match status" value="1"/>
</dbReference>
<name>A0A8H5B5K2_9AGAR</name>
<dbReference type="EMBL" id="JAACJK010000219">
    <property type="protein sequence ID" value="KAF5317076.1"/>
    <property type="molecule type" value="Genomic_DNA"/>
</dbReference>
<gene>
    <name evidence="1" type="ORF">D9611_003542</name>
</gene>
<dbReference type="OrthoDB" id="2963168at2759"/>
<keyword evidence="2" id="KW-1185">Reference proteome</keyword>
<reference evidence="1 2" key="1">
    <citation type="journal article" date="2020" name="ISME J.">
        <title>Uncovering the hidden diversity of litter-decomposition mechanisms in mushroom-forming fungi.</title>
        <authorList>
            <person name="Floudas D."/>
            <person name="Bentzer J."/>
            <person name="Ahren D."/>
            <person name="Johansson T."/>
            <person name="Persson P."/>
            <person name="Tunlid A."/>
        </authorList>
    </citation>
    <scope>NUCLEOTIDE SEQUENCE [LARGE SCALE GENOMIC DNA]</scope>
    <source>
        <strain evidence="1 2">CBS 175.51</strain>
    </source>
</reference>